<comment type="caution">
    <text evidence="1">The sequence shown here is derived from an EMBL/GenBank/DDBJ whole genome shotgun (WGS) entry which is preliminary data.</text>
</comment>
<organism evidence="1 2">
    <name type="scientific">Vagococcus salmoninarum</name>
    <dbReference type="NCBI Taxonomy" id="2739"/>
    <lineage>
        <taxon>Bacteria</taxon>
        <taxon>Bacillati</taxon>
        <taxon>Bacillota</taxon>
        <taxon>Bacilli</taxon>
        <taxon>Lactobacillales</taxon>
        <taxon>Enterococcaceae</taxon>
        <taxon>Vagococcus</taxon>
    </lineage>
</organism>
<dbReference type="OrthoDB" id="6293663at2"/>
<dbReference type="GeneID" id="98569029"/>
<dbReference type="AlphaFoldDB" id="A0A429ZHG5"/>
<accession>A0A429ZHG5</accession>
<name>A0A429ZHG5_9ENTE</name>
<proteinExistence type="predicted"/>
<evidence type="ECO:0000313" key="2">
    <source>
        <dbReference type="Proteomes" id="UP000287239"/>
    </source>
</evidence>
<dbReference type="InterPro" id="IPR018652">
    <property type="entry name" value="DUF2082_NA-bd_Znr"/>
</dbReference>
<reference evidence="1 2" key="1">
    <citation type="submission" date="2017-05" db="EMBL/GenBank/DDBJ databases">
        <title>Vagococcus spp. assemblies.</title>
        <authorList>
            <person name="Gulvik C.A."/>
        </authorList>
    </citation>
    <scope>NUCLEOTIDE SEQUENCE [LARGE SCALE GENOMIC DNA]</scope>
    <source>
        <strain evidence="1 2">NCFB 2777</strain>
    </source>
</reference>
<keyword evidence="2" id="KW-1185">Reference proteome</keyword>
<gene>
    <name evidence="1" type="ORF">CBF35_11835</name>
</gene>
<dbReference type="RefSeq" id="WP_126781362.1">
    <property type="nucleotide sequence ID" value="NZ_CAUQJP010000014.1"/>
</dbReference>
<keyword evidence="1" id="KW-0238">DNA-binding</keyword>
<evidence type="ECO:0000313" key="1">
    <source>
        <dbReference type="EMBL" id="RST93158.1"/>
    </source>
</evidence>
<dbReference type="Proteomes" id="UP000287239">
    <property type="component" value="Unassembled WGS sequence"/>
</dbReference>
<dbReference type="EMBL" id="NGJU01000019">
    <property type="protein sequence ID" value="RST93158.1"/>
    <property type="molecule type" value="Genomic_DNA"/>
</dbReference>
<dbReference type="Pfam" id="PF09855">
    <property type="entry name" value="Zn_ribbon_13"/>
    <property type="match status" value="1"/>
</dbReference>
<sequence length="70" mass="7837">MDKIQYVCDKCGNQSFTSDQFQATGGNFAKIFDVQNKKFITVSCTRCGFTELYKGETTGGWDILDFLMGS</sequence>
<protein>
    <submittedName>
        <fullName evidence="1">DNA-binding protein</fullName>
    </submittedName>
</protein>
<dbReference type="GO" id="GO:0003677">
    <property type="term" value="F:DNA binding"/>
    <property type="evidence" value="ECO:0007669"/>
    <property type="project" value="UniProtKB-KW"/>
</dbReference>